<dbReference type="InterPro" id="IPR005025">
    <property type="entry name" value="FMN_Rdtase-like_dom"/>
</dbReference>
<dbReference type="Proteomes" id="UP000249254">
    <property type="component" value="Unassembled WGS sequence"/>
</dbReference>
<sequence>MKTLLIVWHSRTGAARQMAGAAAAGARTEAEVAVRILPAEAAQPADLLAAEGYLFAAPENLAALSGGMKEFFDRCYYPCLERLNGRPYAMLIAAGSDGEGAVRQLARIATGWRLRAAAEPLIVCTHAQTPEAIAAPKHLSDADIATCEELGQALAAGLALGVF</sequence>
<dbReference type="InterPro" id="IPR008254">
    <property type="entry name" value="Flavodoxin/NO_synth"/>
</dbReference>
<evidence type="ECO:0000259" key="3">
    <source>
        <dbReference type="PROSITE" id="PS50902"/>
    </source>
</evidence>
<dbReference type="OrthoDB" id="5736081at2"/>
<comment type="caution">
    <text evidence="4">The sequence shown here is derived from an EMBL/GenBank/DDBJ whole genome shotgun (WGS) entry which is preliminary data.</text>
</comment>
<dbReference type="AlphaFoldDB" id="A0A328AMB3"/>
<evidence type="ECO:0000256" key="1">
    <source>
        <dbReference type="ARBA" id="ARBA00022630"/>
    </source>
</evidence>
<organism evidence="4 5">
    <name type="scientific">Phenylobacterium soli</name>
    <dbReference type="NCBI Taxonomy" id="2170551"/>
    <lineage>
        <taxon>Bacteria</taxon>
        <taxon>Pseudomonadati</taxon>
        <taxon>Pseudomonadota</taxon>
        <taxon>Alphaproteobacteria</taxon>
        <taxon>Caulobacterales</taxon>
        <taxon>Caulobacteraceae</taxon>
        <taxon>Phenylobacterium</taxon>
    </lineage>
</organism>
<dbReference type="EMBL" id="QFYQ01000001">
    <property type="protein sequence ID" value="RAK55495.1"/>
    <property type="molecule type" value="Genomic_DNA"/>
</dbReference>
<evidence type="ECO:0000313" key="4">
    <source>
        <dbReference type="EMBL" id="RAK55495.1"/>
    </source>
</evidence>
<dbReference type="Gene3D" id="3.40.50.360">
    <property type="match status" value="1"/>
</dbReference>
<keyword evidence="2" id="KW-0288">FMN</keyword>
<dbReference type="SUPFAM" id="SSF52218">
    <property type="entry name" value="Flavoproteins"/>
    <property type="match status" value="1"/>
</dbReference>
<gene>
    <name evidence="4" type="ORF">DJ017_13715</name>
</gene>
<feature type="domain" description="Flavodoxin-like" evidence="3">
    <location>
        <begin position="4"/>
        <end position="163"/>
    </location>
</feature>
<accession>A0A328AMB3</accession>
<dbReference type="PROSITE" id="PS50902">
    <property type="entry name" value="FLAVODOXIN_LIKE"/>
    <property type="match status" value="1"/>
</dbReference>
<dbReference type="RefSeq" id="WP_111529243.1">
    <property type="nucleotide sequence ID" value="NZ_JBHRSG010000003.1"/>
</dbReference>
<evidence type="ECO:0000256" key="2">
    <source>
        <dbReference type="ARBA" id="ARBA00022643"/>
    </source>
</evidence>
<evidence type="ECO:0000313" key="5">
    <source>
        <dbReference type="Proteomes" id="UP000249254"/>
    </source>
</evidence>
<dbReference type="GO" id="GO:0016491">
    <property type="term" value="F:oxidoreductase activity"/>
    <property type="evidence" value="ECO:0007669"/>
    <property type="project" value="InterPro"/>
</dbReference>
<proteinExistence type="predicted"/>
<protein>
    <submittedName>
        <fullName evidence="4">Flavodoxin family protein</fullName>
    </submittedName>
</protein>
<dbReference type="InterPro" id="IPR029039">
    <property type="entry name" value="Flavoprotein-like_sf"/>
</dbReference>
<name>A0A328AMB3_9CAUL</name>
<keyword evidence="1" id="KW-0285">Flavoprotein</keyword>
<keyword evidence="5" id="KW-1185">Reference proteome</keyword>
<reference evidence="5" key="1">
    <citation type="submission" date="2018-05" db="EMBL/GenBank/DDBJ databases">
        <authorList>
            <person name="Li X."/>
        </authorList>
    </citation>
    <scope>NUCLEOTIDE SEQUENCE [LARGE SCALE GENOMIC DNA]</scope>
    <source>
        <strain evidence="5">LX32</strain>
    </source>
</reference>
<dbReference type="Pfam" id="PF03358">
    <property type="entry name" value="FMN_red"/>
    <property type="match status" value="1"/>
</dbReference>
<dbReference type="GO" id="GO:0010181">
    <property type="term" value="F:FMN binding"/>
    <property type="evidence" value="ECO:0007669"/>
    <property type="project" value="InterPro"/>
</dbReference>